<keyword evidence="16" id="KW-1185">Reference proteome</keyword>
<dbReference type="GO" id="GO:0042545">
    <property type="term" value="P:cell wall modification"/>
    <property type="evidence" value="ECO:0007669"/>
    <property type="project" value="UniProtKB-UniRule"/>
</dbReference>
<dbReference type="GO" id="GO:0004857">
    <property type="term" value="F:enzyme inhibitor activity"/>
    <property type="evidence" value="ECO:0007669"/>
    <property type="project" value="InterPro"/>
</dbReference>
<keyword evidence="7 13" id="KW-0063">Aspartyl esterase</keyword>
<proteinExistence type="inferred from homology"/>
<evidence type="ECO:0000256" key="1">
    <source>
        <dbReference type="ARBA" id="ARBA00005184"/>
    </source>
</evidence>
<comment type="pathway">
    <text evidence="1 13">Glycan metabolism; pectin degradation; 2-dehydro-3-deoxy-D-gluconate from pectin: step 1/5.</text>
</comment>
<feature type="signal peptide" evidence="13">
    <location>
        <begin position="1"/>
        <end position="29"/>
    </location>
</feature>
<comment type="similarity">
    <text evidence="3">In the C-terminal section; belongs to the pectinesterase family.</text>
</comment>
<feature type="domain" description="Pectinesterase inhibitor" evidence="14">
    <location>
        <begin position="39"/>
        <end position="192"/>
    </location>
</feature>
<evidence type="ECO:0000256" key="4">
    <source>
        <dbReference type="ARBA" id="ARBA00013229"/>
    </source>
</evidence>
<comment type="similarity">
    <text evidence="2">In the N-terminal section; belongs to the PMEI family.</text>
</comment>
<reference evidence="15 16" key="1">
    <citation type="journal article" date="2021" name="Hortic Res">
        <title>The domestication of Cucurbita argyrosperma as revealed by the genome of its wild relative.</title>
        <authorList>
            <person name="Barrera-Redondo J."/>
            <person name="Sanchez-de la Vega G."/>
            <person name="Aguirre-Liguori J.A."/>
            <person name="Castellanos-Morales G."/>
            <person name="Gutierrez-Guerrero Y.T."/>
            <person name="Aguirre-Dugua X."/>
            <person name="Aguirre-Planter E."/>
            <person name="Tenaillon M.I."/>
            <person name="Lira-Saade R."/>
            <person name="Eguiarte L.E."/>
        </authorList>
    </citation>
    <scope>NUCLEOTIDE SEQUENCE [LARGE SCALE GENOMIC DNA]</scope>
    <source>
        <strain evidence="15">JBR-2021</strain>
    </source>
</reference>
<dbReference type="GO" id="GO:0016627">
    <property type="term" value="F:oxidoreductase activity, acting on the CH-CH group of donors"/>
    <property type="evidence" value="ECO:0007669"/>
    <property type="project" value="InterPro"/>
</dbReference>
<evidence type="ECO:0000256" key="9">
    <source>
        <dbReference type="ARBA" id="ARBA00023180"/>
    </source>
</evidence>
<evidence type="ECO:0000256" key="5">
    <source>
        <dbReference type="ARBA" id="ARBA00022630"/>
    </source>
</evidence>
<evidence type="ECO:0000313" key="16">
    <source>
        <dbReference type="Proteomes" id="UP000685013"/>
    </source>
</evidence>
<dbReference type="FunFam" id="2.160.20.10:FF:000001">
    <property type="entry name" value="Pectinesterase"/>
    <property type="match status" value="1"/>
</dbReference>
<feature type="chain" id="PRO_5043098151" description="Pectinesterase" evidence="13">
    <location>
        <begin position="30"/>
        <end position="632"/>
    </location>
</feature>
<dbReference type="EC" id="3.1.1.11" evidence="4 13"/>
<evidence type="ECO:0000256" key="2">
    <source>
        <dbReference type="ARBA" id="ARBA00006027"/>
    </source>
</evidence>
<accession>A0AAV6NJ71</accession>
<keyword evidence="8" id="KW-1015">Disulfide bond</keyword>
<evidence type="ECO:0000313" key="15">
    <source>
        <dbReference type="EMBL" id="KAG6597547.1"/>
    </source>
</evidence>
<gene>
    <name evidence="15" type="primary">PME21</name>
    <name evidence="15" type="ORF">SDJN03_10727</name>
</gene>
<keyword evidence="13" id="KW-0732">Signal</keyword>
<evidence type="ECO:0000256" key="13">
    <source>
        <dbReference type="RuleBase" id="RU000589"/>
    </source>
</evidence>
<evidence type="ECO:0000256" key="7">
    <source>
        <dbReference type="ARBA" id="ARBA00023085"/>
    </source>
</evidence>
<evidence type="ECO:0000256" key="12">
    <source>
        <dbReference type="PROSITE-ProRule" id="PRU10040"/>
    </source>
</evidence>
<dbReference type="PROSITE" id="PS00503">
    <property type="entry name" value="PECTINESTERASE_2"/>
    <property type="match status" value="1"/>
</dbReference>
<comment type="caution">
    <text evidence="15">The sequence shown here is derived from an EMBL/GenBank/DDBJ whole genome shotgun (WGS) entry which is preliminary data.</text>
</comment>
<evidence type="ECO:0000256" key="3">
    <source>
        <dbReference type="ARBA" id="ARBA00007786"/>
    </source>
</evidence>
<dbReference type="FunFam" id="1.20.140.40:FF:000001">
    <property type="entry name" value="Pectinesterase"/>
    <property type="match status" value="1"/>
</dbReference>
<dbReference type="GO" id="GO:0045490">
    <property type="term" value="P:pectin catabolic process"/>
    <property type="evidence" value="ECO:0007669"/>
    <property type="project" value="UniProtKB-UniRule"/>
</dbReference>
<dbReference type="InterPro" id="IPR000070">
    <property type="entry name" value="Pectinesterase_cat"/>
</dbReference>
<keyword evidence="9" id="KW-0325">Glycoprotein</keyword>
<comment type="catalytic activity">
    <reaction evidence="10 13">
        <text>[(1-&gt;4)-alpha-D-galacturonosyl methyl ester](n) + n H2O = [(1-&gt;4)-alpha-D-galacturonosyl](n) + n methanol + n H(+)</text>
        <dbReference type="Rhea" id="RHEA:22380"/>
        <dbReference type="Rhea" id="RHEA-COMP:14570"/>
        <dbReference type="Rhea" id="RHEA-COMP:14573"/>
        <dbReference type="ChEBI" id="CHEBI:15377"/>
        <dbReference type="ChEBI" id="CHEBI:15378"/>
        <dbReference type="ChEBI" id="CHEBI:17790"/>
        <dbReference type="ChEBI" id="CHEBI:140522"/>
        <dbReference type="ChEBI" id="CHEBI:140523"/>
        <dbReference type="EC" id="3.1.1.11"/>
    </reaction>
</comment>
<keyword evidence="5" id="KW-0285">Flavoprotein</keyword>
<dbReference type="Proteomes" id="UP000685013">
    <property type="component" value="Chromosome 6"/>
</dbReference>
<evidence type="ECO:0000259" key="14">
    <source>
        <dbReference type="SMART" id="SM00856"/>
    </source>
</evidence>
<evidence type="ECO:0000256" key="10">
    <source>
        <dbReference type="ARBA" id="ARBA00047928"/>
    </source>
</evidence>
<dbReference type="Pfam" id="PF04043">
    <property type="entry name" value="PMEI"/>
    <property type="match status" value="1"/>
</dbReference>
<dbReference type="InterPro" id="IPR009075">
    <property type="entry name" value="AcylCo_DH/oxidase_C"/>
</dbReference>
<protein>
    <recommendedName>
        <fullName evidence="4 13">Pectinesterase</fullName>
        <ecNumber evidence="4 13">3.1.1.11</ecNumber>
    </recommendedName>
</protein>
<dbReference type="InterPro" id="IPR006501">
    <property type="entry name" value="Pectinesterase_inhib_dom"/>
</dbReference>
<dbReference type="NCBIfam" id="TIGR01614">
    <property type="entry name" value="PME_inhib"/>
    <property type="match status" value="1"/>
</dbReference>
<evidence type="ECO:0000256" key="6">
    <source>
        <dbReference type="ARBA" id="ARBA00022801"/>
    </source>
</evidence>
<dbReference type="Pfam" id="PF01095">
    <property type="entry name" value="Pectinesterase"/>
    <property type="match status" value="1"/>
</dbReference>
<dbReference type="SMART" id="SM00856">
    <property type="entry name" value="PMEI"/>
    <property type="match status" value="1"/>
</dbReference>
<dbReference type="AlphaFoldDB" id="A0AAV6NJ71"/>
<comment type="function">
    <text evidence="11">Acts in the modification of cell walls via demethylesterification of cell wall pectin.</text>
</comment>
<dbReference type="CDD" id="cd15798">
    <property type="entry name" value="PMEI-like_3"/>
    <property type="match status" value="1"/>
</dbReference>
<sequence length="632" mass="69615">MAYDGGGCKNSKAALVGLLFLFLVTLVNGVSGAGGEPGSSNAAIKTLCEPTTYRETCEEVLVKSNVDSKDPRELVKAGFHFAIEQLKAAIANSPTLKQAATDPMAQKAVDACDELMDYAIDDLLTSFDKITDSFDVHRVNAYLENLRIWLSAALTYQETCLDGFENVPGDTGEKMKNLLKTSREMTANGLVMVGEVTSLVSTLWEKLGLLPQTGRQLRTEESNEYQEGEPSWVSDRRGLLEATGANIKANVVVAKDGSGKYKTITEALKEVPLKSNTTFVIYVKEGVYEEQVLVDKKMTYVMMIGDGPTKTKITASKNVIDGTPTFKSATFAAIGSNFIGKDLWFDNSAGPKKHQAVALRVQSDMSIFYNCRMDAYQDTLYPQTKRQFYRDCTISGTVDFIFGNAAVVLQNCKILVRKPMPNQTCFVTAQGRVEIDEPTGIVLQNCIISADPEFYPIRHTSKIFLGRPWKKYSRTVIMQCQLDDLIHPEGWMRWSDDSTLKTLFYTEFDNRGPGAAKENRVKWKGIKQITPKQAINFTPSLFIQVLEAADQLDRLGNKKARGTIAMTKVAATNMALQILDMAMQVHGAGGLSSGTVHAHLWAAARTFRIPDGPDEVHLGTIAKSFGGLSFEN</sequence>
<organism evidence="15 16">
    <name type="scientific">Cucurbita argyrosperma subsp. sororia</name>
    <dbReference type="NCBI Taxonomy" id="37648"/>
    <lineage>
        <taxon>Eukaryota</taxon>
        <taxon>Viridiplantae</taxon>
        <taxon>Streptophyta</taxon>
        <taxon>Embryophyta</taxon>
        <taxon>Tracheophyta</taxon>
        <taxon>Spermatophyta</taxon>
        <taxon>Magnoliopsida</taxon>
        <taxon>eudicotyledons</taxon>
        <taxon>Gunneridae</taxon>
        <taxon>Pentapetalae</taxon>
        <taxon>rosids</taxon>
        <taxon>fabids</taxon>
        <taxon>Cucurbitales</taxon>
        <taxon>Cucurbitaceae</taxon>
        <taxon>Cucurbiteae</taxon>
        <taxon>Cucurbita</taxon>
    </lineage>
</organism>
<evidence type="ECO:0000256" key="11">
    <source>
        <dbReference type="ARBA" id="ARBA00057335"/>
    </source>
</evidence>
<feature type="non-terminal residue" evidence="15">
    <location>
        <position position="1"/>
    </location>
</feature>
<dbReference type="GO" id="GO:0030599">
    <property type="term" value="F:pectinesterase activity"/>
    <property type="evidence" value="ECO:0007669"/>
    <property type="project" value="UniProtKB-UniRule"/>
</dbReference>
<dbReference type="Pfam" id="PF00441">
    <property type="entry name" value="Acyl-CoA_dh_1"/>
    <property type="match status" value="1"/>
</dbReference>
<evidence type="ECO:0000256" key="8">
    <source>
        <dbReference type="ARBA" id="ARBA00023157"/>
    </source>
</evidence>
<name>A0AAV6NJ71_9ROSI</name>
<dbReference type="InterPro" id="IPR033131">
    <property type="entry name" value="Pectinesterase_Asp_AS"/>
</dbReference>
<feature type="active site" evidence="12">
    <location>
        <position position="399"/>
    </location>
</feature>
<dbReference type="PANTHER" id="PTHR31707">
    <property type="entry name" value="PECTINESTERASE"/>
    <property type="match status" value="1"/>
</dbReference>
<dbReference type="EMBL" id="JAGKQH010000006">
    <property type="protein sequence ID" value="KAG6597547.1"/>
    <property type="molecule type" value="Genomic_DNA"/>
</dbReference>
<keyword evidence="6 13" id="KW-0378">Hydrolase</keyword>